<protein>
    <submittedName>
        <fullName evidence="1">YabP/YqfC family sporulation protein</fullName>
    </submittedName>
</protein>
<proteinExistence type="predicted"/>
<reference evidence="1" key="1">
    <citation type="journal article" date="2021" name="PeerJ">
        <title>Extensive microbial diversity within the chicken gut microbiome revealed by metagenomics and culture.</title>
        <authorList>
            <person name="Gilroy R."/>
            <person name="Ravi A."/>
            <person name="Getino M."/>
            <person name="Pursley I."/>
            <person name="Horton D.L."/>
            <person name="Alikhan N.F."/>
            <person name="Baker D."/>
            <person name="Gharbi K."/>
            <person name="Hall N."/>
            <person name="Watson M."/>
            <person name="Adriaenssens E.M."/>
            <person name="Foster-Nyarko E."/>
            <person name="Jarju S."/>
            <person name="Secka A."/>
            <person name="Antonio M."/>
            <person name="Oren A."/>
            <person name="Chaudhuri R.R."/>
            <person name="La Ragione R."/>
            <person name="Hildebrand F."/>
            <person name="Pallen M.J."/>
        </authorList>
    </citation>
    <scope>NUCLEOTIDE SEQUENCE</scope>
    <source>
        <strain evidence="1">5933</strain>
    </source>
</reference>
<gene>
    <name evidence="1" type="ORF">H9698_02675</name>
</gene>
<dbReference type="Pfam" id="PF07873">
    <property type="entry name" value="YabP"/>
    <property type="match status" value="1"/>
</dbReference>
<organism evidence="1 2">
    <name type="scientific">Candidatus Ruthenibacterium merdavium</name>
    <dbReference type="NCBI Taxonomy" id="2838752"/>
    <lineage>
        <taxon>Bacteria</taxon>
        <taxon>Bacillati</taxon>
        <taxon>Bacillota</taxon>
        <taxon>Clostridia</taxon>
        <taxon>Eubacteriales</taxon>
        <taxon>Oscillospiraceae</taxon>
        <taxon>Ruthenibacterium</taxon>
    </lineage>
</organism>
<dbReference type="EMBL" id="DWWA01000016">
    <property type="protein sequence ID" value="HJC71683.1"/>
    <property type="molecule type" value="Genomic_DNA"/>
</dbReference>
<dbReference type="InterPro" id="IPR022476">
    <property type="entry name" value="Spore_YabP/YqfC"/>
</dbReference>
<comment type="caution">
    <text evidence="1">The sequence shown here is derived from an EMBL/GenBank/DDBJ whole genome shotgun (WGS) entry which is preliminary data.</text>
</comment>
<dbReference type="AlphaFoldDB" id="A0A9D2TK30"/>
<sequence>MKRSTKKKSSLKEAFCFGKELTQQACAPTAAIHVTTQGQIELENCKAIAAFDEDALIVSMGKRMVRIEGDHLTVDTYRKNSMTVHGTIFRIVFLEGKEH</sequence>
<evidence type="ECO:0000313" key="1">
    <source>
        <dbReference type="EMBL" id="HJC71683.1"/>
    </source>
</evidence>
<name>A0A9D2TK30_9FIRM</name>
<reference evidence="1" key="2">
    <citation type="submission" date="2021-04" db="EMBL/GenBank/DDBJ databases">
        <authorList>
            <person name="Gilroy R."/>
        </authorList>
    </citation>
    <scope>NUCLEOTIDE SEQUENCE</scope>
    <source>
        <strain evidence="1">5933</strain>
    </source>
</reference>
<evidence type="ECO:0000313" key="2">
    <source>
        <dbReference type="Proteomes" id="UP000823918"/>
    </source>
</evidence>
<accession>A0A9D2TK30</accession>
<dbReference type="Proteomes" id="UP000823918">
    <property type="component" value="Unassembled WGS sequence"/>
</dbReference>